<organism evidence="3 4">
    <name type="scientific">Eremothecium cymbalariae (strain CBS 270.75 / DBVPG 7215 / KCTC 17166 / NRRL Y-17582)</name>
    <name type="common">Yeast</name>
    <dbReference type="NCBI Taxonomy" id="931890"/>
    <lineage>
        <taxon>Eukaryota</taxon>
        <taxon>Fungi</taxon>
        <taxon>Dikarya</taxon>
        <taxon>Ascomycota</taxon>
        <taxon>Saccharomycotina</taxon>
        <taxon>Saccharomycetes</taxon>
        <taxon>Saccharomycetales</taxon>
        <taxon>Saccharomycetaceae</taxon>
        <taxon>Eremothecium</taxon>
    </lineage>
</organism>
<feature type="compositionally biased region" description="Pro residues" evidence="1">
    <location>
        <begin position="236"/>
        <end position="297"/>
    </location>
</feature>
<feature type="compositionally biased region" description="Pro residues" evidence="1">
    <location>
        <begin position="1"/>
        <end position="14"/>
    </location>
</feature>
<feature type="region of interest" description="Disordered" evidence="1">
    <location>
        <begin position="664"/>
        <end position="688"/>
    </location>
</feature>
<dbReference type="FunCoup" id="G8JXP8">
    <property type="interactions" value="95"/>
</dbReference>
<feature type="compositionally biased region" description="Polar residues" evidence="1">
    <location>
        <begin position="391"/>
        <end position="408"/>
    </location>
</feature>
<accession>G8JXP8</accession>
<feature type="domain" description="WH2" evidence="2">
    <location>
        <begin position="32"/>
        <end position="49"/>
    </location>
</feature>
<feature type="compositionally biased region" description="Pro residues" evidence="1">
    <location>
        <begin position="412"/>
        <end position="423"/>
    </location>
</feature>
<feature type="compositionally biased region" description="Basic and acidic residues" evidence="1">
    <location>
        <begin position="493"/>
        <end position="503"/>
    </location>
</feature>
<dbReference type="AlphaFoldDB" id="G8JXP8"/>
<dbReference type="OMA" id="PMRQSSN"/>
<name>G8JXP8_ERECY</name>
<proteinExistence type="predicted"/>
<dbReference type="HOGENOM" id="CLU_386454_0_0_1"/>
<dbReference type="GO" id="GO:0005935">
    <property type="term" value="C:cellular bud neck"/>
    <property type="evidence" value="ECO:0007669"/>
    <property type="project" value="EnsemblFungi"/>
</dbReference>
<keyword evidence="4" id="KW-1185">Reference proteome</keyword>
<evidence type="ECO:0000256" key="1">
    <source>
        <dbReference type="SAM" id="MobiDB-lite"/>
    </source>
</evidence>
<feature type="compositionally biased region" description="Low complexity" evidence="1">
    <location>
        <begin position="469"/>
        <end position="483"/>
    </location>
</feature>
<dbReference type="RefSeq" id="XP_003648439.1">
    <property type="nucleotide sequence ID" value="XM_003648391.1"/>
</dbReference>
<protein>
    <recommendedName>
        <fullName evidence="2">WH2 domain-containing protein</fullName>
    </recommendedName>
</protein>
<dbReference type="OrthoDB" id="4070750at2759"/>
<feature type="compositionally biased region" description="Polar residues" evidence="1">
    <location>
        <begin position="359"/>
        <end position="373"/>
    </location>
</feature>
<feature type="compositionally biased region" description="Low complexity" evidence="1">
    <location>
        <begin position="55"/>
        <end position="90"/>
    </location>
</feature>
<evidence type="ECO:0000259" key="2">
    <source>
        <dbReference type="PROSITE" id="PS51082"/>
    </source>
</evidence>
<feature type="compositionally biased region" description="Low complexity" evidence="1">
    <location>
        <begin position="15"/>
        <end position="26"/>
    </location>
</feature>
<dbReference type="KEGG" id="erc:Ecym_8346"/>
<feature type="compositionally biased region" description="Pro residues" evidence="1">
    <location>
        <begin position="174"/>
        <end position="197"/>
    </location>
</feature>
<dbReference type="Pfam" id="PF02205">
    <property type="entry name" value="WH2"/>
    <property type="match status" value="1"/>
</dbReference>
<dbReference type="GO" id="GO:0051666">
    <property type="term" value="P:actin cortical patch localization"/>
    <property type="evidence" value="ECO:0007669"/>
    <property type="project" value="EnsemblFungi"/>
</dbReference>
<reference evidence="4" key="1">
    <citation type="journal article" date="2012" name="G3 (Bethesda)">
        <title>Pichia sorbitophila, an interspecies yeast hybrid reveals early steps of genome resolution following polyploidization.</title>
        <authorList>
            <person name="Leh Louis V."/>
            <person name="Despons L."/>
            <person name="Friedrich A."/>
            <person name="Martin T."/>
            <person name="Durrens P."/>
            <person name="Casaregola S."/>
            <person name="Neuveglise C."/>
            <person name="Fairhead C."/>
            <person name="Marck C."/>
            <person name="Cruz J.A."/>
            <person name="Straub M.L."/>
            <person name="Kugler V."/>
            <person name="Sacerdot C."/>
            <person name="Uzunov Z."/>
            <person name="Thierry A."/>
            <person name="Weiss S."/>
            <person name="Bleykasten C."/>
            <person name="De Montigny J."/>
            <person name="Jacques N."/>
            <person name="Jung P."/>
            <person name="Lemaire M."/>
            <person name="Mallet S."/>
            <person name="Morel G."/>
            <person name="Richard G.F."/>
            <person name="Sarkar A."/>
            <person name="Savel G."/>
            <person name="Schacherer J."/>
            <person name="Seret M.L."/>
            <person name="Talla E."/>
            <person name="Samson G."/>
            <person name="Jubin C."/>
            <person name="Poulain J."/>
            <person name="Vacherie B."/>
            <person name="Barbe V."/>
            <person name="Pelletier E."/>
            <person name="Sherman D.J."/>
            <person name="Westhof E."/>
            <person name="Weissenbach J."/>
            <person name="Baret P.V."/>
            <person name="Wincker P."/>
            <person name="Gaillardin C."/>
            <person name="Dujon B."/>
            <person name="Souciet J.L."/>
        </authorList>
    </citation>
    <scope>NUCLEOTIDE SEQUENCE [LARGE SCALE GENOMIC DNA]</scope>
    <source>
        <strain evidence="4">CBS 270.75 / DBVPG 7215 / KCTC 17166 / NRRL Y-17582</strain>
    </source>
</reference>
<dbReference type="GO" id="GO:0030479">
    <property type="term" value="C:actin cortical patch"/>
    <property type="evidence" value="ECO:0007669"/>
    <property type="project" value="EnsemblFungi"/>
</dbReference>
<dbReference type="STRING" id="931890.G8JXP8"/>
<dbReference type="SMART" id="SM00246">
    <property type="entry name" value="WH2"/>
    <property type="match status" value="1"/>
</dbReference>
<feature type="compositionally biased region" description="Polar residues" evidence="1">
    <location>
        <begin position="506"/>
        <end position="541"/>
    </location>
</feature>
<evidence type="ECO:0000313" key="3">
    <source>
        <dbReference type="EMBL" id="AET41622.1"/>
    </source>
</evidence>
<dbReference type="GO" id="GO:0007121">
    <property type="term" value="P:bipolar cellular bud site selection"/>
    <property type="evidence" value="ECO:0007669"/>
    <property type="project" value="EnsemblFungi"/>
</dbReference>
<dbReference type="InterPro" id="IPR003124">
    <property type="entry name" value="WH2_dom"/>
</dbReference>
<dbReference type="eggNOG" id="KOG4462">
    <property type="taxonomic scope" value="Eukaryota"/>
</dbReference>
<dbReference type="GO" id="GO:2000601">
    <property type="term" value="P:positive regulation of Arp2/3 complex-mediated actin nucleation"/>
    <property type="evidence" value="ECO:0007669"/>
    <property type="project" value="EnsemblFungi"/>
</dbReference>
<evidence type="ECO:0000313" key="4">
    <source>
        <dbReference type="Proteomes" id="UP000006790"/>
    </source>
</evidence>
<gene>
    <name evidence="3" type="ordered locus">Ecym_8346</name>
</gene>
<dbReference type="EMBL" id="CP002504">
    <property type="protein sequence ID" value="AET41622.1"/>
    <property type="molecule type" value="Genomic_DNA"/>
</dbReference>
<dbReference type="GO" id="GO:0006897">
    <property type="term" value="P:endocytosis"/>
    <property type="evidence" value="ECO:0007669"/>
    <property type="project" value="EnsemblFungi"/>
</dbReference>
<dbReference type="Proteomes" id="UP000006790">
    <property type="component" value="Chromosome 8"/>
</dbReference>
<dbReference type="GO" id="GO:0032465">
    <property type="term" value="P:regulation of cytokinesis"/>
    <property type="evidence" value="ECO:0007669"/>
    <property type="project" value="EnsemblFungi"/>
</dbReference>
<feature type="region of interest" description="Disordered" evidence="1">
    <location>
        <begin position="1"/>
        <end position="621"/>
    </location>
</feature>
<feature type="compositionally biased region" description="Polar residues" evidence="1">
    <location>
        <begin position="298"/>
        <end position="317"/>
    </location>
</feature>
<sequence length="688" mass="70834">MPVPPPPPPPPPPAAMSGGSAVSSSPQPIMAGRDALLNDIRHGKKLKKAQTNDRSAPIIGGSQGSSSGAPQLPTGSAPSIPGSASSGQAPLGPQLGDILAGMVPKLRPRRDQNVSESSYTDSTSLDHGSMSPVLDFGAPAVPKGASSPVPITPSIPSTRPPRHHRRPSIAGQVPPLPGGMPTSGPPPPPPPCPPPTNHPEGIEHTFPSHPPVPISNAPPIPPSIAPPTPNLRSFTAPPPPPPPGPPPPPAPALGAPPPPAPPGPPPPPAPALGAPPPPPPPGPPPPPAPALGAPPVPSSMQPPALSDQTTSAPSSGGSLPFLAEIQKKRDDRFVVSADSGYSTVPGPASDGSIEDKQHMVTSTPTGSVRNEQSFLGEIESRARNHQHKSHISNSNTSPLPSKQTSLASSFRPKPPSAVAPPLPNVGAPKLPHPEHHKVYEPVVPNSQAPAAPPATPPAPSVFTLSHLRPSPSRSPSMPQASSPMGLPFLSEIQSKRDDRHVIEKGSNYNTTNSSDDFITPVTSTRAITPQMPGTTAPQLPQSLPPQEFHSGPALSHPQPRRHSMNKGPPPPPPAAAPSVTSGPLEIPPVSSSSRKHRIFSSAGDEAAASQGLTRHTSVREASVDTYTISGRTANGGISVGQHRINIDDSRFKFVNSNDLPKPRVFQGKQKLYPSGRGSSVPLDLSLYS</sequence>
<dbReference type="InParanoid" id="G8JXP8"/>
<feature type="compositionally biased region" description="Pro residues" evidence="1">
    <location>
        <begin position="208"/>
        <end position="229"/>
    </location>
</feature>
<dbReference type="GeneID" id="11471546"/>
<dbReference type="GO" id="GO:0000131">
    <property type="term" value="C:incipient cellular bud site"/>
    <property type="evidence" value="ECO:0007669"/>
    <property type="project" value="EnsemblFungi"/>
</dbReference>
<feature type="compositionally biased region" description="Polar residues" evidence="1">
    <location>
        <begin position="114"/>
        <end position="126"/>
    </location>
</feature>
<dbReference type="GO" id="GO:0003779">
    <property type="term" value="F:actin binding"/>
    <property type="evidence" value="ECO:0007669"/>
    <property type="project" value="EnsemblFungi"/>
</dbReference>
<feature type="compositionally biased region" description="Pro residues" evidence="1">
    <location>
        <begin position="450"/>
        <end position="459"/>
    </location>
</feature>
<dbReference type="PROSITE" id="PS51082">
    <property type="entry name" value="WH2"/>
    <property type="match status" value="1"/>
</dbReference>
<feature type="compositionally biased region" description="Low complexity" evidence="1">
    <location>
        <begin position="146"/>
        <end position="157"/>
    </location>
</feature>